<dbReference type="SUPFAM" id="SSF51971">
    <property type="entry name" value="Nucleotide-binding domain"/>
    <property type="match status" value="1"/>
</dbReference>
<dbReference type="AlphaFoldDB" id="A0A556M8Z5"/>
<sequence length="411" mass="47272">MKIGIIGAGISGLSIGQLLRKNHQVELLEKAPHFGGIARTTTINDMTYHLTGGHCFNSKFSEVMDFVFNEILPKDQWHLVRRNANIKLNQYEVSYPIEFAVKQIFQIDEDLALDITKALLTAHDDADYSDLEDWFRKKFGDTLAELYFIPYNSKIWGMAPKNMSPSWVNDKLPVPDKRSFLKGLLSDARDNMPHAYFYYPNSNNQNSFIDALAKNLSITTDFMVQRIEKLPNGKWLVNNDRVYDILISTMPLNLLPEMITGSDEAVKEQAAKLKFNRVTTMFWETKGTEHTWTYVPGLDNIFHRYIHIGNFFEPKANYSITETVGEKTYEEMHENGKKDPFLVRPLAYHVSDHAYVVFDEHYATATQTVKNYLDAIGLHTLGRFGEWQYYNMDVCIKSAMTLAEKINSDTA</sequence>
<keyword evidence="2" id="KW-1185">Reference proteome</keyword>
<reference evidence="1 2" key="1">
    <citation type="submission" date="2019-07" db="EMBL/GenBank/DDBJ databases">
        <authorList>
            <person name="Huq M.A."/>
        </authorList>
    </citation>
    <scope>NUCLEOTIDE SEQUENCE [LARGE SCALE GENOMIC DNA]</scope>
    <source>
        <strain evidence="1 2">MAH-19</strain>
    </source>
</reference>
<comment type="caution">
    <text evidence="1">The sequence shown here is derived from an EMBL/GenBank/DDBJ whole genome shotgun (WGS) entry which is preliminary data.</text>
</comment>
<dbReference type="OrthoDB" id="9769600at2"/>
<dbReference type="Proteomes" id="UP000318733">
    <property type="component" value="Unassembled WGS sequence"/>
</dbReference>
<gene>
    <name evidence="1" type="ORF">FO440_23115</name>
</gene>
<dbReference type="EMBL" id="VLPK01000007">
    <property type="protein sequence ID" value="TSJ36394.1"/>
    <property type="molecule type" value="Genomic_DNA"/>
</dbReference>
<protein>
    <submittedName>
        <fullName evidence="1">Nucleotidyl-sugar pyranose mutase</fullName>
    </submittedName>
</protein>
<dbReference type="Pfam" id="PF13450">
    <property type="entry name" value="NAD_binding_8"/>
    <property type="match status" value="1"/>
</dbReference>
<dbReference type="Gene3D" id="3.50.50.60">
    <property type="entry name" value="FAD/NAD(P)-binding domain"/>
    <property type="match status" value="1"/>
</dbReference>
<dbReference type="GO" id="GO:0008767">
    <property type="term" value="F:UDP-galactopyranose mutase activity"/>
    <property type="evidence" value="ECO:0007669"/>
    <property type="project" value="TreeGrafter"/>
</dbReference>
<evidence type="ECO:0000313" key="2">
    <source>
        <dbReference type="Proteomes" id="UP000318733"/>
    </source>
</evidence>
<dbReference type="GO" id="GO:0050660">
    <property type="term" value="F:flavin adenine dinucleotide binding"/>
    <property type="evidence" value="ECO:0007669"/>
    <property type="project" value="TreeGrafter"/>
</dbReference>
<organism evidence="1 2">
    <name type="scientific">Mucilaginibacter corticis</name>
    <dbReference type="NCBI Taxonomy" id="2597670"/>
    <lineage>
        <taxon>Bacteria</taxon>
        <taxon>Pseudomonadati</taxon>
        <taxon>Bacteroidota</taxon>
        <taxon>Sphingobacteriia</taxon>
        <taxon>Sphingobacteriales</taxon>
        <taxon>Sphingobacteriaceae</taxon>
        <taxon>Mucilaginibacter</taxon>
    </lineage>
</organism>
<dbReference type="RefSeq" id="WP_144250685.1">
    <property type="nucleotide sequence ID" value="NZ_VLPK01000007.1"/>
</dbReference>
<evidence type="ECO:0000313" key="1">
    <source>
        <dbReference type="EMBL" id="TSJ36394.1"/>
    </source>
</evidence>
<accession>A0A556M8Z5</accession>
<dbReference type="InterPro" id="IPR036188">
    <property type="entry name" value="FAD/NAD-bd_sf"/>
</dbReference>
<dbReference type="PANTHER" id="PTHR21197">
    <property type="entry name" value="UDP-GALACTOPYRANOSE MUTASE"/>
    <property type="match status" value="1"/>
</dbReference>
<dbReference type="PANTHER" id="PTHR21197:SF0">
    <property type="entry name" value="UDP-GALACTOPYRANOSE MUTASE"/>
    <property type="match status" value="1"/>
</dbReference>
<name>A0A556M8Z5_9SPHI</name>
<dbReference type="GO" id="GO:0005829">
    <property type="term" value="C:cytosol"/>
    <property type="evidence" value="ECO:0007669"/>
    <property type="project" value="TreeGrafter"/>
</dbReference>
<proteinExistence type="predicted"/>